<protein>
    <submittedName>
        <fullName evidence="2">Methyltransferase domain-containing protein</fullName>
    </submittedName>
</protein>
<evidence type="ECO:0000313" key="2">
    <source>
        <dbReference type="EMBL" id="MTB94502.1"/>
    </source>
</evidence>
<feature type="domain" description="Methyltransferase type 11" evidence="1">
    <location>
        <begin position="38"/>
        <end position="132"/>
    </location>
</feature>
<dbReference type="CDD" id="cd02440">
    <property type="entry name" value="AdoMet_MTases"/>
    <property type="match status" value="1"/>
</dbReference>
<organism evidence="2 3">
    <name type="scientific">Nocardioides marmotae</name>
    <dbReference type="NCBI Taxonomy" id="2663857"/>
    <lineage>
        <taxon>Bacteria</taxon>
        <taxon>Bacillati</taxon>
        <taxon>Actinomycetota</taxon>
        <taxon>Actinomycetes</taxon>
        <taxon>Propionibacteriales</taxon>
        <taxon>Nocardioidaceae</taxon>
        <taxon>Nocardioides</taxon>
    </lineage>
</organism>
<name>A0A6I3J5H5_9ACTN</name>
<proteinExistence type="predicted"/>
<dbReference type="AlphaFoldDB" id="A0A6I3J5H5"/>
<accession>A0A6I3J5H5</accession>
<sequence>MGLWSDRVVPHLVDRALSTPEVRALRDAACAGLAGRVLEIGAGSGLNLSHLPPAVTRLDVVEPSDVAWRLSAGRRAAAGVAVDRVGLDGASLEADAASYDAVLSTFTLCTIPDVAAALSEVRRVLCPGGSFHFVEHGRAPDARVAAWQRRLDPVQRAVCGGCHLSRDVPDLVGSAGLDVVELRTEYLPGPAVSRPWTHGFAGRAVAG</sequence>
<dbReference type="PANTHER" id="PTHR45036:SF1">
    <property type="entry name" value="METHYLTRANSFERASE LIKE 7A"/>
    <property type="match status" value="1"/>
</dbReference>
<dbReference type="InterPro" id="IPR029063">
    <property type="entry name" value="SAM-dependent_MTases_sf"/>
</dbReference>
<dbReference type="EMBL" id="WLCI01000005">
    <property type="protein sequence ID" value="MTB94502.1"/>
    <property type="molecule type" value="Genomic_DNA"/>
</dbReference>
<dbReference type="InterPro" id="IPR013216">
    <property type="entry name" value="Methyltransf_11"/>
</dbReference>
<dbReference type="SUPFAM" id="SSF53335">
    <property type="entry name" value="S-adenosyl-L-methionine-dependent methyltransferases"/>
    <property type="match status" value="1"/>
</dbReference>
<reference evidence="2 3" key="1">
    <citation type="submission" date="2019-10" db="EMBL/GenBank/DDBJ databases">
        <title>Nocardioides novel species isolated from the excrement of Marmot.</title>
        <authorList>
            <person name="Zhang G."/>
        </authorList>
    </citation>
    <scope>NUCLEOTIDE SEQUENCE [LARGE SCALE GENOMIC DNA]</scope>
    <source>
        <strain evidence="3">zg-579</strain>
    </source>
</reference>
<dbReference type="RefSeq" id="WP_154614310.1">
    <property type="nucleotide sequence ID" value="NZ_CP053660.1"/>
</dbReference>
<dbReference type="Gene3D" id="3.40.50.150">
    <property type="entry name" value="Vaccinia Virus protein VP39"/>
    <property type="match status" value="1"/>
</dbReference>
<dbReference type="GO" id="GO:0032259">
    <property type="term" value="P:methylation"/>
    <property type="evidence" value="ECO:0007669"/>
    <property type="project" value="UniProtKB-KW"/>
</dbReference>
<dbReference type="Pfam" id="PF08241">
    <property type="entry name" value="Methyltransf_11"/>
    <property type="match status" value="1"/>
</dbReference>
<keyword evidence="3" id="KW-1185">Reference proteome</keyword>
<keyword evidence="2" id="KW-0808">Transferase</keyword>
<evidence type="ECO:0000259" key="1">
    <source>
        <dbReference type="Pfam" id="PF08241"/>
    </source>
</evidence>
<dbReference type="Proteomes" id="UP000433406">
    <property type="component" value="Unassembled WGS sequence"/>
</dbReference>
<dbReference type="InterPro" id="IPR052356">
    <property type="entry name" value="Thiol_S-MT"/>
</dbReference>
<keyword evidence="2" id="KW-0489">Methyltransferase</keyword>
<comment type="caution">
    <text evidence="2">The sequence shown here is derived from an EMBL/GenBank/DDBJ whole genome shotgun (WGS) entry which is preliminary data.</text>
</comment>
<evidence type="ECO:0000313" key="3">
    <source>
        <dbReference type="Proteomes" id="UP000433406"/>
    </source>
</evidence>
<gene>
    <name evidence="2" type="ORF">GGQ22_05350</name>
</gene>
<dbReference type="PANTHER" id="PTHR45036">
    <property type="entry name" value="METHYLTRANSFERASE LIKE 7B"/>
    <property type="match status" value="1"/>
</dbReference>
<dbReference type="GO" id="GO:0008757">
    <property type="term" value="F:S-adenosylmethionine-dependent methyltransferase activity"/>
    <property type="evidence" value="ECO:0007669"/>
    <property type="project" value="InterPro"/>
</dbReference>